<organism evidence="4 5">
    <name type="scientific">Rhizopus stolonifer</name>
    <name type="common">Rhizopus nigricans</name>
    <dbReference type="NCBI Taxonomy" id="4846"/>
    <lineage>
        <taxon>Eukaryota</taxon>
        <taxon>Fungi</taxon>
        <taxon>Fungi incertae sedis</taxon>
        <taxon>Mucoromycota</taxon>
        <taxon>Mucoromycotina</taxon>
        <taxon>Mucoromycetes</taxon>
        <taxon>Mucorales</taxon>
        <taxon>Mucorineae</taxon>
        <taxon>Rhizopodaceae</taxon>
        <taxon>Rhizopus</taxon>
    </lineage>
</organism>
<proteinExistence type="inferred from homology"/>
<dbReference type="PANTHER" id="PTHR42699:SF1">
    <property type="entry name" value="CYSTATHIONINE GAMMA-SYNTHASE-RELATED"/>
    <property type="match status" value="1"/>
</dbReference>
<dbReference type="Gene3D" id="3.40.640.10">
    <property type="entry name" value="Type I PLP-dependent aspartate aminotransferase-like (Major domain)"/>
    <property type="match status" value="1"/>
</dbReference>
<evidence type="ECO:0000256" key="2">
    <source>
        <dbReference type="ARBA" id="ARBA00022898"/>
    </source>
</evidence>
<keyword evidence="2 3" id="KW-0663">Pyridoxal phosphate</keyword>
<dbReference type="InterPro" id="IPR015422">
    <property type="entry name" value="PyrdxlP-dep_Trfase_small"/>
</dbReference>
<protein>
    <recommendedName>
        <fullName evidence="6">Cystathionine gamma-synthase</fullName>
    </recommendedName>
</protein>
<dbReference type="OrthoDB" id="10047078at2759"/>
<dbReference type="PROSITE" id="PS00868">
    <property type="entry name" value="CYS_MET_METAB_PP"/>
    <property type="match status" value="1"/>
</dbReference>
<dbReference type="GO" id="GO:0030170">
    <property type="term" value="F:pyridoxal phosphate binding"/>
    <property type="evidence" value="ECO:0007669"/>
    <property type="project" value="InterPro"/>
</dbReference>
<reference evidence="4 5" key="1">
    <citation type="journal article" date="2018" name="G3 (Bethesda)">
        <title>Phylogenetic and Phylogenomic Definition of Rhizopus Species.</title>
        <authorList>
            <person name="Gryganskyi A.P."/>
            <person name="Golan J."/>
            <person name="Dolatabadi S."/>
            <person name="Mondo S."/>
            <person name="Robb S."/>
            <person name="Idnurm A."/>
            <person name="Muszewska A."/>
            <person name="Steczkiewicz K."/>
            <person name="Masonjones S."/>
            <person name="Liao H.L."/>
            <person name="Gajdeczka M.T."/>
            <person name="Anike F."/>
            <person name="Vuek A."/>
            <person name="Anishchenko I.M."/>
            <person name="Voigt K."/>
            <person name="de Hoog G.S."/>
            <person name="Smith M.E."/>
            <person name="Heitman J."/>
            <person name="Vilgalys R."/>
            <person name="Stajich J.E."/>
        </authorList>
    </citation>
    <scope>NUCLEOTIDE SEQUENCE [LARGE SCALE GENOMIC DNA]</scope>
    <source>
        <strain evidence="4 5">LSU 92-RS-03</strain>
    </source>
</reference>
<dbReference type="STRING" id="4846.A0A367J1M5"/>
<gene>
    <name evidence="4" type="ORF">CU098_002449</name>
</gene>
<sequence>ILQKWGAGCHFYGLGEDESIDELQRTLESGERILSLFCELPSNPLLKSPNLKRLRSLADKYKFMIVVDETIGNFCNVDALSWADVVVSSLTKIFSGDSNVMGGSMVLNPKSAFYKPLKDVLAEDYEDLIWSEDAIFLERNSRTFKERSKTVNENTEALCDLLINHEKVHKIFYPKFTCRENYDAVKLKTADAGYGGLFSMLLKDEKSAAQFYDNLHCAKGPSLGTNFTLVSPYTILAHYTELDWAAEFGVHRHLIRVSVGLEDREKLLSMFKAALDAVE</sequence>
<dbReference type="InterPro" id="IPR051750">
    <property type="entry name" value="Trans-sulfuration_enzymes"/>
</dbReference>
<dbReference type="InterPro" id="IPR054542">
    <property type="entry name" value="Cys_met_metab_PP"/>
</dbReference>
<dbReference type="SUPFAM" id="SSF53383">
    <property type="entry name" value="PLP-dependent transferases"/>
    <property type="match status" value="1"/>
</dbReference>
<comment type="similarity">
    <text evidence="3">Belongs to the trans-sulfuration enzymes family.</text>
</comment>
<accession>A0A367J1M5</accession>
<comment type="cofactor">
    <cofactor evidence="1 3">
        <name>pyridoxal 5'-phosphate</name>
        <dbReference type="ChEBI" id="CHEBI:597326"/>
    </cofactor>
</comment>
<dbReference type="EMBL" id="PJQM01004623">
    <property type="protein sequence ID" value="RCH83837.1"/>
    <property type="molecule type" value="Genomic_DNA"/>
</dbReference>
<dbReference type="Proteomes" id="UP000253551">
    <property type="component" value="Unassembled WGS sequence"/>
</dbReference>
<dbReference type="Gene3D" id="3.90.1150.10">
    <property type="entry name" value="Aspartate Aminotransferase, domain 1"/>
    <property type="match status" value="1"/>
</dbReference>
<dbReference type="GO" id="GO:0019346">
    <property type="term" value="P:transsulfuration"/>
    <property type="evidence" value="ECO:0007669"/>
    <property type="project" value="InterPro"/>
</dbReference>
<evidence type="ECO:0000313" key="5">
    <source>
        <dbReference type="Proteomes" id="UP000253551"/>
    </source>
</evidence>
<dbReference type="FunFam" id="3.90.1150.10:FF:000063">
    <property type="entry name" value="Probable cystathionine gamma-synthase"/>
    <property type="match status" value="1"/>
</dbReference>
<feature type="non-terminal residue" evidence="4">
    <location>
        <position position="1"/>
    </location>
</feature>
<comment type="caution">
    <text evidence="4">The sequence shown here is derived from an EMBL/GenBank/DDBJ whole genome shotgun (WGS) entry which is preliminary data.</text>
</comment>
<dbReference type="InterPro" id="IPR015421">
    <property type="entry name" value="PyrdxlP-dep_Trfase_major"/>
</dbReference>
<evidence type="ECO:0000313" key="4">
    <source>
        <dbReference type="EMBL" id="RCH83837.1"/>
    </source>
</evidence>
<dbReference type="AlphaFoldDB" id="A0A367J1M5"/>
<dbReference type="PANTHER" id="PTHR42699">
    <property type="match status" value="1"/>
</dbReference>
<dbReference type="InterPro" id="IPR000277">
    <property type="entry name" value="Cys/Met-Metab_PyrdxlP-dep_enz"/>
</dbReference>
<dbReference type="InterPro" id="IPR015424">
    <property type="entry name" value="PyrdxlP-dep_Trfase"/>
</dbReference>
<dbReference type="GO" id="GO:0003962">
    <property type="term" value="F:cystathionine gamma-synthase activity"/>
    <property type="evidence" value="ECO:0007669"/>
    <property type="project" value="TreeGrafter"/>
</dbReference>
<keyword evidence="5" id="KW-1185">Reference proteome</keyword>
<evidence type="ECO:0000256" key="3">
    <source>
        <dbReference type="RuleBase" id="RU362118"/>
    </source>
</evidence>
<name>A0A367J1M5_RHIST</name>
<evidence type="ECO:0008006" key="6">
    <source>
        <dbReference type="Google" id="ProtNLM"/>
    </source>
</evidence>
<dbReference type="Pfam" id="PF01053">
    <property type="entry name" value="Cys_Met_Meta_PP"/>
    <property type="match status" value="1"/>
</dbReference>
<evidence type="ECO:0000256" key="1">
    <source>
        <dbReference type="ARBA" id="ARBA00001933"/>
    </source>
</evidence>